<accession>A0A9D9E5Y4</accession>
<dbReference type="CDD" id="cd00009">
    <property type="entry name" value="AAA"/>
    <property type="match status" value="1"/>
</dbReference>
<evidence type="ECO:0000313" key="3">
    <source>
        <dbReference type="Proteomes" id="UP000823614"/>
    </source>
</evidence>
<dbReference type="NCBIfam" id="NF006505">
    <property type="entry name" value="PRK08939.1"/>
    <property type="match status" value="1"/>
</dbReference>
<dbReference type="Proteomes" id="UP000823614">
    <property type="component" value="Unassembled WGS sequence"/>
</dbReference>
<dbReference type="InterPro" id="IPR009928">
    <property type="entry name" value="DnaI_N"/>
</dbReference>
<dbReference type="GO" id="GO:0006260">
    <property type="term" value="P:DNA replication"/>
    <property type="evidence" value="ECO:0007669"/>
    <property type="project" value="TreeGrafter"/>
</dbReference>
<gene>
    <name evidence="2" type="primary">dnaI</name>
    <name evidence="2" type="ORF">IAA89_05920</name>
</gene>
<dbReference type="PANTHER" id="PTHR30050:SF8">
    <property type="entry name" value="PRIMOSOMAL PROTEIN DNAI"/>
    <property type="match status" value="1"/>
</dbReference>
<comment type="caution">
    <text evidence="2">The sequence shown here is derived from an EMBL/GenBank/DDBJ whole genome shotgun (WGS) entry which is preliminary data.</text>
</comment>
<dbReference type="EMBL" id="JADIMP010000095">
    <property type="protein sequence ID" value="MBO8441949.1"/>
    <property type="molecule type" value="Genomic_DNA"/>
</dbReference>
<dbReference type="SUPFAM" id="SSF52540">
    <property type="entry name" value="P-loop containing nucleoside triphosphate hydrolases"/>
    <property type="match status" value="1"/>
</dbReference>
<evidence type="ECO:0000313" key="2">
    <source>
        <dbReference type="EMBL" id="MBO8441949.1"/>
    </source>
</evidence>
<organism evidence="2 3">
    <name type="scientific">Candidatus Gallilactobacillus intestinavium</name>
    <dbReference type="NCBI Taxonomy" id="2840838"/>
    <lineage>
        <taxon>Bacteria</taxon>
        <taxon>Bacillati</taxon>
        <taxon>Bacillota</taxon>
        <taxon>Bacilli</taxon>
        <taxon>Lactobacillales</taxon>
        <taxon>Lactobacillaceae</taxon>
        <taxon>Lactobacillaceae incertae sedis</taxon>
        <taxon>Candidatus Gallilactobacillus</taxon>
    </lineage>
</organism>
<dbReference type="InterPro" id="IPR013317">
    <property type="entry name" value="DnaA_dom"/>
</dbReference>
<dbReference type="InterPro" id="IPR003593">
    <property type="entry name" value="AAA+_ATPase"/>
</dbReference>
<protein>
    <submittedName>
        <fullName evidence="2">Primosomal protein DnaI</fullName>
    </submittedName>
</protein>
<reference evidence="2" key="1">
    <citation type="submission" date="2020-10" db="EMBL/GenBank/DDBJ databases">
        <authorList>
            <person name="Gilroy R."/>
        </authorList>
    </citation>
    <scope>NUCLEOTIDE SEQUENCE</scope>
    <source>
        <strain evidence="2">C6-149</strain>
    </source>
</reference>
<dbReference type="Pfam" id="PF07319">
    <property type="entry name" value="DnaI_N"/>
    <property type="match status" value="1"/>
</dbReference>
<sequence length="310" mass="35654">MKKMNDFLQSKTLNQRNLRDRYQQIAQKVLNDQDVKSFIQKNGLKITDTFLDKNLSKLYEYVNQRDKQSKIIPGYKPKLIISDHDIEVVYEPSEDTLVKQKAAMLRKRVEMISMPKTLRKASISDYELKDVDGRSEALVEALSFIDEYSKNPENFHKGLYLYGNFGVGKTYLCGAIANELAGLNHKSLLLHFPSFAIEMKGLIGKDTLLETLNRVKQVEILMIDDIGASSLSSWVRDEILGVILEYRMQNELTTFFTSNFSMDLLEKQHLALDNRGESNNEVKAARLMQRIKYLSKPVMITGDNLRLNND</sequence>
<dbReference type="PANTHER" id="PTHR30050">
    <property type="entry name" value="CHROMOSOMAL REPLICATION INITIATOR PROTEIN DNAA"/>
    <property type="match status" value="1"/>
</dbReference>
<dbReference type="AlphaFoldDB" id="A0A9D9E5Y4"/>
<proteinExistence type="predicted"/>
<reference evidence="2" key="2">
    <citation type="journal article" date="2021" name="PeerJ">
        <title>Extensive microbial diversity within the chicken gut microbiome revealed by metagenomics and culture.</title>
        <authorList>
            <person name="Gilroy R."/>
            <person name="Ravi A."/>
            <person name="Getino M."/>
            <person name="Pursley I."/>
            <person name="Horton D.L."/>
            <person name="Alikhan N.F."/>
            <person name="Baker D."/>
            <person name="Gharbi K."/>
            <person name="Hall N."/>
            <person name="Watson M."/>
            <person name="Adriaenssens E.M."/>
            <person name="Foster-Nyarko E."/>
            <person name="Jarju S."/>
            <person name="Secka A."/>
            <person name="Antonio M."/>
            <person name="Oren A."/>
            <person name="Chaudhuri R.R."/>
            <person name="La Ragione R."/>
            <person name="Hildebrand F."/>
            <person name="Pallen M.J."/>
        </authorList>
    </citation>
    <scope>NUCLEOTIDE SEQUENCE</scope>
    <source>
        <strain evidence="2">C6-149</strain>
    </source>
</reference>
<dbReference type="Pfam" id="PF00308">
    <property type="entry name" value="Bac_DnaA"/>
    <property type="match status" value="1"/>
</dbReference>
<evidence type="ECO:0000259" key="1">
    <source>
        <dbReference type="SMART" id="SM00382"/>
    </source>
</evidence>
<dbReference type="InterPro" id="IPR027417">
    <property type="entry name" value="P-loop_NTPase"/>
</dbReference>
<feature type="domain" description="AAA+ ATPase" evidence="1">
    <location>
        <begin position="155"/>
        <end position="276"/>
    </location>
</feature>
<dbReference type="Gene3D" id="3.40.50.300">
    <property type="entry name" value="P-loop containing nucleotide triphosphate hydrolases"/>
    <property type="match status" value="1"/>
</dbReference>
<name>A0A9D9E5Y4_9LACO</name>
<dbReference type="SMART" id="SM00382">
    <property type="entry name" value="AAA"/>
    <property type="match status" value="1"/>
</dbReference>